<evidence type="ECO:0000313" key="1">
    <source>
        <dbReference type="EnsemblPlants" id="OPUNC01G11590.2"/>
    </source>
</evidence>
<dbReference type="Gramene" id="OPUNC01G11590.2">
    <property type="protein sequence ID" value="OPUNC01G11590.2"/>
    <property type="gene ID" value="OPUNC01G11590"/>
</dbReference>
<organism evidence="1">
    <name type="scientific">Oryza punctata</name>
    <name type="common">Red rice</name>
    <dbReference type="NCBI Taxonomy" id="4537"/>
    <lineage>
        <taxon>Eukaryota</taxon>
        <taxon>Viridiplantae</taxon>
        <taxon>Streptophyta</taxon>
        <taxon>Embryophyta</taxon>
        <taxon>Tracheophyta</taxon>
        <taxon>Spermatophyta</taxon>
        <taxon>Magnoliopsida</taxon>
        <taxon>Liliopsida</taxon>
        <taxon>Poales</taxon>
        <taxon>Poaceae</taxon>
        <taxon>BOP clade</taxon>
        <taxon>Oryzoideae</taxon>
        <taxon>Oryzeae</taxon>
        <taxon>Oryzinae</taxon>
        <taxon>Oryza</taxon>
    </lineage>
</organism>
<proteinExistence type="predicted"/>
<keyword evidence="2" id="KW-1185">Reference proteome</keyword>
<sequence>MELNDEVFLLLRECTSLKECLPIEAMQTLKLKPSSAIYTARPPKKLSTAHNTYTGKSVDHFLPGESFASIIEGRQQMTSKFQSQICAPIQEDHLWHLSRC</sequence>
<evidence type="ECO:0000313" key="2">
    <source>
        <dbReference type="Proteomes" id="UP000026962"/>
    </source>
</evidence>
<dbReference type="EnsemblPlants" id="OPUNC01G11590.2">
    <property type="protein sequence ID" value="OPUNC01G11590.2"/>
    <property type="gene ID" value="OPUNC01G11590"/>
</dbReference>
<dbReference type="HOGENOM" id="CLU_2310669_0_0_1"/>
<dbReference type="AlphaFoldDB" id="A0A0E0JH92"/>
<reference evidence="1" key="2">
    <citation type="submission" date="2018-05" db="EMBL/GenBank/DDBJ databases">
        <title>OpunRS2 (Oryza punctata Reference Sequence Version 2).</title>
        <authorList>
            <person name="Zhang J."/>
            <person name="Kudrna D."/>
            <person name="Lee S."/>
            <person name="Talag J."/>
            <person name="Welchert J."/>
            <person name="Wing R.A."/>
        </authorList>
    </citation>
    <scope>NUCLEOTIDE SEQUENCE [LARGE SCALE GENOMIC DNA]</scope>
</reference>
<name>A0A0E0JH92_ORYPU</name>
<reference evidence="1" key="1">
    <citation type="submission" date="2015-04" db="UniProtKB">
        <authorList>
            <consortium name="EnsemblPlants"/>
        </authorList>
    </citation>
    <scope>IDENTIFICATION</scope>
</reference>
<accession>A0A0E0JH92</accession>
<dbReference type="Proteomes" id="UP000026962">
    <property type="component" value="Chromosome 1"/>
</dbReference>
<protein>
    <submittedName>
        <fullName evidence="1">Uncharacterized protein</fullName>
    </submittedName>
</protein>